<comment type="cofactor">
    <cofactor evidence="1">
        <name>Zn(2+)</name>
        <dbReference type="ChEBI" id="CHEBI:29105"/>
    </cofactor>
</comment>
<evidence type="ECO:0000313" key="7">
    <source>
        <dbReference type="EMBL" id="QBH11895.1"/>
    </source>
</evidence>
<dbReference type="InterPro" id="IPR001261">
    <property type="entry name" value="ArgE/DapE_CS"/>
</dbReference>
<dbReference type="PANTHER" id="PTHR43808">
    <property type="entry name" value="ACETYLORNITHINE DEACETYLASE"/>
    <property type="match status" value="1"/>
</dbReference>
<dbReference type="PIRSF" id="PIRSF037238">
    <property type="entry name" value="Carboxypeptidase_G2"/>
    <property type="match status" value="1"/>
</dbReference>
<accession>A0A328FD51</accession>
<dbReference type="EMBL" id="QLNI01000013">
    <property type="protein sequence ID" value="RAM02538.1"/>
    <property type="molecule type" value="Genomic_DNA"/>
</dbReference>
<dbReference type="InterPro" id="IPR011650">
    <property type="entry name" value="Peptidase_M20_dimer"/>
</dbReference>
<dbReference type="PANTHER" id="PTHR43808:SF9">
    <property type="entry name" value="BLL0789 PROTEIN"/>
    <property type="match status" value="1"/>
</dbReference>
<evidence type="ECO:0000256" key="4">
    <source>
        <dbReference type="ARBA" id="ARBA00022833"/>
    </source>
</evidence>
<name>A0A328FD51_9BACT</name>
<dbReference type="GO" id="GO:0046872">
    <property type="term" value="F:metal ion binding"/>
    <property type="evidence" value="ECO:0007669"/>
    <property type="project" value="UniProtKB-KW"/>
</dbReference>
<evidence type="ECO:0000313" key="8">
    <source>
        <dbReference type="EMBL" id="RAM02538.1"/>
    </source>
</evidence>
<dbReference type="SUPFAM" id="SSF53187">
    <property type="entry name" value="Zn-dependent exopeptidases"/>
    <property type="match status" value="1"/>
</dbReference>
<feature type="active site" evidence="5">
    <location>
        <position position="112"/>
    </location>
</feature>
<evidence type="ECO:0000313" key="10">
    <source>
        <dbReference type="Proteomes" id="UP000293902"/>
    </source>
</evidence>
<dbReference type="PROSITE" id="PS00758">
    <property type="entry name" value="ARGE_DAPE_CPG2_1"/>
    <property type="match status" value="1"/>
</dbReference>
<dbReference type="SUPFAM" id="SSF55031">
    <property type="entry name" value="Bacterial exopeptidase dimerisation domain"/>
    <property type="match status" value="1"/>
</dbReference>
<reference evidence="8 9" key="1">
    <citation type="submission" date="2018-06" db="EMBL/GenBank/DDBJ databases">
        <title>Complete Genome Sequence of Desulfobacter hydrogenophilus (DSM3380).</title>
        <authorList>
            <person name="Marietou A."/>
            <person name="Schreiber L."/>
            <person name="Marshall I."/>
            <person name="Jorgensen B."/>
        </authorList>
    </citation>
    <scope>NUCLEOTIDE SEQUENCE [LARGE SCALE GENOMIC DNA]</scope>
    <source>
        <strain evidence="8 9">DSM 3380</strain>
    </source>
</reference>
<evidence type="ECO:0000256" key="5">
    <source>
        <dbReference type="PIRSR" id="PIRSR037238-1"/>
    </source>
</evidence>
<dbReference type="Gene3D" id="3.30.70.360">
    <property type="match status" value="1"/>
</dbReference>
<sequence length="408" mass="43731">MARIAREGLNPKLARLILLIGFRNIMSDPLFRVIEGQYEQFVRDLETIVNIDSSSDLLSGIEAVAAFFQKRLAALGFEIRIQHFGDAGVPCLEAVNKPGDDSFDVMFLGHMDTVFPPGEVAGRPFSISGNKAFGPGVCDMKGGLLVALHALEALHAAGLLNSLNVCVGFNGDEEIGSPTSRPWIRSLAQKSRRVFVFEPCRPGYRFVLCRKGGGWFHVTASGTAAHAGADPHKGANAVVELAHQVIAITGLNDPDTGTTAQVTVINGGDKINIIPALASASVDIRIEKRAQKERVETFFKDLPGNITVPGVTVSVEGSIDHPPMEPDSNTMALWEIIRKTAENVGIETDYIATGGYSDGNYTSAEGTPTIDGMGLVGSNSHRHDEYVELDAVVPMVRIVAGVCRAIIK</sequence>
<dbReference type="EMBL" id="CP036313">
    <property type="protein sequence ID" value="QBH11895.1"/>
    <property type="molecule type" value="Genomic_DNA"/>
</dbReference>
<dbReference type="GO" id="GO:0016787">
    <property type="term" value="F:hydrolase activity"/>
    <property type="evidence" value="ECO:0007669"/>
    <property type="project" value="UniProtKB-KW"/>
</dbReference>
<dbReference type="Proteomes" id="UP000293902">
    <property type="component" value="Chromosome"/>
</dbReference>
<evidence type="ECO:0000256" key="1">
    <source>
        <dbReference type="ARBA" id="ARBA00001947"/>
    </source>
</evidence>
<dbReference type="InterPro" id="IPR002933">
    <property type="entry name" value="Peptidase_M20"/>
</dbReference>
<dbReference type="Pfam" id="PF01546">
    <property type="entry name" value="Peptidase_M20"/>
    <property type="match status" value="1"/>
</dbReference>
<dbReference type="Gene3D" id="3.40.630.10">
    <property type="entry name" value="Zn peptidases"/>
    <property type="match status" value="1"/>
</dbReference>
<dbReference type="Proteomes" id="UP000248798">
    <property type="component" value="Unassembled WGS sequence"/>
</dbReference>
<keyword evidence="3" id="KW-0378">Hydrolase</keyword>
<protein>
    <submittedName>
        <fullName evidence="8">M20 family peptidase</fullName>
    </submittedName>
</protein>
<evidence type="ECO:0000259" key="6">
    <source>
        <dbReference type="Pfam" id="PF07687"/>
    </source>
</evidence>
<organism evidence="8 9">
    <name type="scientific">Desulfobacter hydrogenophilus</name>
    <dbReference type="NCBI Taxonomy" id="2291"/>
    <lineage>
        <taxon>Bacteria</taxon>
        <taxon>Pseudomonadati</taxon>
        <taxon>Thermodesulfobacteriota</taxon>
        <taxon>Desulfobacteria</taxon>
        <taxon>Desulfobacterales</taxon>
        <taxon>Desulfobacteraceae</taxon>
        <taxon>Desulfobacter</taxon>
    </lineage>
</organism>
<reference evidence="7 10" key="2">
    <citation type="submission" date="2019-02" db="EMBL/GenBank/DDBJ databases">
        <title>Complete genome sequence of Desulfobacter hydrogenophilus AcRS1.</title>
        <authorList>
            <person name="Marietou A."/>
            <person name="Lund M.B."/>
            <person name="Marshall I.P.G."/>
            <person name="Schreiber L."/>
            <person name="Jorgensen B."/>
        </authorList>
    </citation>
    <scope>NUCLEOTIDE SEQUENCE [LARGE SCALE GENOMIC DNA]</scope>
    <source>
        <strain evidence="7 10">AcRS1</strain>
    </source>
</reference>
<keyword evidence="2" id="KW-0479">Metal-binding</keyword>
<evidence type="ECO:0000256" key="3">
    <source>
        <dbReference type="ARBA" id="ARBA00022801"/>
    </source>
</evidence>
<feature type="active site" description="Proton acceptor" evidence="5">
    <location>
        <position position="173"/>
    </location>
</feature>
<dbReference type="Pfam" id="PF07687">
    <property type="entry name" value="M20_dimer"/>
    <property type="match status" value="1"/>
</dbReference>
<dbReference type="InterPro" id="IPR017150">
    <property type="entry name" value="Pept_M20_glutamate_carboxypep"/>
</dbReference>
<proteinExistence type="predicted"/>
<dbReference type="InterPro" id="IPR036264">
    <property type="entry name" value="Bact_exopeptidase_dim_dom"/>
</dbReference>
<evidence type="ECO:0000313" key="9">
    <source>
        <dbReference type="Proteomes" id="UP000248798"/>
    </source>
</evidence>
<feature type="domain" description="Peptidase M20 dimerisation" evidence="6">
    <location>
        <begin position="210"/>
        <end position="302"/>
    </location>
</feature>
<evidence type="ECO:0000256" key="2">
    <source>
        <dbReference type="ARBA" id="ARBA00022723"/>
    </source>
</evidence>
<dbReference type="AlphaFoldDB" id="A0A328FD51"/>
<gene>
    <name evidence="8" type="ORF">DO021_07770</name>
    <name evidence="7" type="ORF">EYB58_02505</name>
</gene>
<keyword evidence="10" id="KW-1185">Reference proteome</keyword>
<dbReference type="CDD" id="cd03885">
    <property type="entry name" value="M20_CPDG2"/>
    <property type="match status" value="1"/>
</dbReference>
<dbReference type="InterPro" id="IPR050072">
    <property type="entry name" value="Peptidase_M20A"/>
</dbReference>
<keyword evidence="4" id="KW-0862">Zinc</keyword>
<dbReference type="OrthoDB" id="9809784at2"/>